<dbReference type="InterPro" id="IPR050251">
    <property type="entry name" value="HpcH-HpaI_aldolase"/>
</dbReference>
<dbReference type="RefSeq" id="WP_211852210.1">
    <property type="nucleotide sequence ID" value="NZ_JAAGBB010000009.1"/>
</dbReference>
<keyword evidence="6" id="KW-1185">Reference proteome</keyword>
<dbReference type="InterPro" id="IPR015813">
    <property type="entry name" value="Pyrv/PenolPyrv_kinase-like_dom"/>
</dbReference>
<dbReference type="Pfam" id="PF03328">
    <property type="entry name" value="HpcH_HpaI"/>
    <property type="match status" value="1"/>
</dbReference>
<evidence type="ECO:0000259" key="4">
    <source>
        <dbReference type="Pfam" id="PF03328"/>
    </source>
</evidence>
<accession>A0ABS5EW67</accession>
<dbReference type="InterPro" id="IPR040442">
    <property type="entry name" value="Pyrv_kinase-like_dom_sf"/>
</dbReference>
<organism evidence="5 6">
    <name type="scientific">Plastoroseomonas hellenica</name>
    <dbReference type="NCBI Taxonomy" id="2687306"/>
    <lineage>
        <taxon>Bacteria</taxon>
        <taxon>Pseudomonadati</taxon>
        <taxon>Pseudomonadota</taxon>
        <taxon>Alphaproteobacteria</taxon>
        <taxon>Acetobacterales</taxon>
        <taxon>Acetobacteraceae</taxon>
        <taxon>Plastoroseomonas</taxon>
    </lineage>
</organism>
<dbReference type="PANTHER" id="PTHR30502">
    <property type="entry name" value="2-KETO-3-DEOXY-L-RHAMNONATE ALDOLASE"/>
    <property type="match status" value="1"/>
</dbReference>
<reference evidence="6" key="1">
    <citation type="journal article" date="2021" name="Syst. Appl. Microbiol.">
        <title>Roseomonas hellenica sp. nov., isolated from roots of wild-growing Alkanna tinctoria.</title>
        <authorList>
            <person name="Rat A."/>
            <person name="Naranjo H.D."/>
            <person name="Lebbe L."/>
            <person name="Cnockaert M."/>
            <person name="Krigas N."/>
            <person name="Grigoriadou K."/>
            <person name="Maloupa E."/>
            <person name="Willems A."/>
        </authorList>
    </citation>
    <scope>NUCLEOTIDE SEQUENCE [LARGE SCALE GENOMIC DNA]</scope>
    <source>
        <strain evidence="6">LMG 31523</strain>
    </source>
</reference>
<evidence type="ECO:0000313" key="6">
    <source>
        <dbReference type="Proteomes" id="UP001196870"/>
    </source>
</evidence>
<evidence type="ECO:0000256" key="2">
    <source>
        <dbReference type="ARBA" id="ARBA00022723"/>
    </source>
</evidence>
<sequence>MLINPVKERMQAGEAALGLSVRLARSPDIARIAKATGHDFLFIDVQHSIFNLETIIGIAHTALAIGVAPVVRVRSVDDPDVSLLLDNGVSGIVFPDVNSAEEARRAVGRCRFPPIGGRSVSGGYPQFDYRSMPIAEAVPALDRATLVVCMIETAQGLAALEEIAAVPGVDVIHVGANDLLVSLGKPGRFDDPAVTEAMDRAIAAAEKHGIHAGCGGNRDVARQAAAIRRGVRFVTTQTDIGFLTAAASQWTTGLRKALAEPGT</sequence>
<proteinExistence type="inferred from homology"/>
<dbReference type="PANTHER" id="PTHR30502:SF0">
    <property type="entry name" value="PHOSPHOENOLPYRUVATE CARBOXYLASE FAMILY PROTEIN"/>
    <property type="match status" value="1"/>
</dbReference>
<dbReference type="EMBL" id="JAAGBB010000009">
    <property type="protein sequence ID" value="MBR0664542.1"/>
    <property type="molecule type" value="Genomic_DNA"/>
</dbReference>
<evidence type="ECO:0000313" key="5">
    <source>
        <dbReference type="EMBL" id="MBR0664542.1"/>
    </source>
</evidence>
<protein>
    <submittedName>
        <fullName evidence="5">Aldolase</fullName>
    </submittedName>
</protein>
<comment type="caution">
    <text evidence="5">The sequence shown here is derived from an EMBL/GenBank/DDBJ whole genome shotgun (WGS) entry which is preliminary data.</text>
</comment>
<keyword evidence="3" id="KW-0456">Lyase</keyword>
<dbReference type="Proteomes" id="UP001196870">
    <property type="component" value="Unassembled WGS sequence"/>
</dbReference>
<dbReference type="Gene3D" id="3.20.20.60">
    <property type="entry name" value="Phosphoenolpyruvate-binding domains"/>
    <property type="match status" value="1"/>
</dbReference>
<gene>
    <name evidence="5" type="ORF">GXW71_09280</name>
</gene>
<evidence type="ECO:0000256" key="1">
    <source>
        <dbReference type="ARBA" id="ARBA00005568"/>
    </source>
</evidence>
<dbReference type="SUPFAM" id="SSF51621">
    <property type="entry name" value="Phosphoenolpyruvate/pyruvate domain"/>
    <property type="match status" value="1"/>
</dbReference>
<name>A0ABS5EW67_9PROT</name>
<feature type="domain" description="HpcH/HpaI aldolase/citrate lyase" evidence="4">
    <location>
        <begin position="25"/>
        <end position="236"/>
    </location>
</feature>
<keyword evidence="2" id="KW-0479">Metal-binding</keyword>
<evidence type="ECO:0000256" key="3">
    <source>
        <dbReference type="ARBA" id="ARBA00023239"/>
    </source>
</evidence>
<comment type="similarity">
    <text evidence="1">Belongs to the HpcH/HpaI aldolase family.</text>
</comment>
<dbReference type="InterPro" id="IPR005000">
    <property type="entry name" value="Aldolase/citrate-lyase_domain"/>
</dbReference>